<dbReference type="PANTHER" id="PTHR43649:SF11">
    <property type="entry name" value="ABC TRANSPORTER SUBSTRATE-BINDING PROTEIN YESO-RELATED"/>
    <property type="match status" value="1"/>
</dbReference>
<evidence type="ECO:0000313" key="2">
    <source>
        <dbReference type="EMBL" id="MCR2806288.1"/>
    </source>
</evidence>
<feature type="chain" id="PRO_5040950396" evidence="1">
    <location>
        <begin position="25"/>
        <end position="428"/>
    </location>
</feature>
<dbReference type="InterPro" id="IPR050490">
    <property type="entry name" value="Bact_solute-bd_prot1"/>
</dbReference>
<dbReference type="InterPro" id="IPR006059">
    <property type="entry name" value="SBP"/>
</dbReference>
<sequence>MVMRRRIAYLAAAAFLAIVLSACSSGNDTIPTRPQDGESVKLRIMWWGAQSRHEVTLRALEAYTKANPHVTFEPEYSGMDGYLDKLSTQAAAQNAPDIFQIDPSWVADWASRNQLIDMTDAIDLTNIDAKLTSIGYIDNKLYGVPLGSVAHGMIYDKAAMEKLGLSVPSMGWTWDEFFQYAVDAKVKLGGNQYLTKDYAGDYFAYSAYQYAHGKGQLITNDGKFNVDRTTFLDWAMRWQTLREDGVIPPADVNASDKEFDPAADLLVKGNILIRLAFNSSFGAWDSMNPGAYALVTMPRAEEAGGWLKPSLFFGISPFSKNAEEAKKFVNWFINSQEAGEILGTSRGVPVNAKVAAAIESSLSDADRAGMELYNATQKHGQQWSPGASGWTNWVDKDWSLVRDELSFGKKTPEQAFDALQKLAKEYGK</sequence>
<accession>A0A9X2SC27</accession>
<name>A0A9X2SC27_9BACL</name>
<organism evidence="2 3">
    <name type="scientific">Paenibacillus soyae</name>
    <dbReference type="NCBI Taxonomy" id="2969249"/>
    <lineage>
        <taxon>Bacteria</taxon>
        <taxon>Bacillati</taxon>
        <taxon>Bacillota</taxon>
        <taxon>Bacilli</taxon>
        <taxon>Bacillales</taxon>
        <taxon>Paenibacillaceae</taxon>
        <taxon>Paenibacillus</taxon>
    </lineage>
</organism>
<dbReference type="RefSeq" id="WP_257449587.1">
    <property type="nucleotide sequence ID" value="NZ_JANIPJ010000016.1"/>
</dbReference>
<dbReference type="SUPFAM" id="SSF53850">
    <property type="entry name" value="Periplasmic binding protein-like II"/>
    <property type="match status" value="1"/>
</dbReference>
<feature type="signal peptide" evidence="1">
    <location>
        <begin position="1"/>
        <end position="24"/>
    </location>
</feature>
<dbReference type="Gene3D" id="3.40.190.10">
    <property type="entry name" value="Periplasmic binding protein-like II"/>
    <property type="match status" value="2"/>
</dbReference>
<dbReference type="PROSITE" id="PS51257">
    <property type="entry name" value="PROKAR_LIPOPROTEIN"/>
    <property type="match status" value="1"/>
</dbReference>
<gene>
    <name evidence="2" type="ORF">NQZ67_20620</name>
</gene>
<comment type="caution">
    <text evidence="2">The sequence shown here is derived from an EMBL/GenBank/DDBJ whole genome shotgun (WGS) entry which is preliminary data.</text>
</comment>
<evidence type="ECO:0000313" key="3">
    <source>
        <dbReference type="Proteomes" id="UP001141950"/>
    </source>
</evidence>
<dbReference type="EMBL" id="JANIPJ010000016">
    <property type="protein sequence ID" value="MCR2806288.1"/>
    <property type="molecule type" value="Genomic_DNA"/>
</dbReference>
<proteinExistence type="predicted"/>
<dbReference type="PANTHER" id="PTHR43649">
    <property type="entry name" value="ARABINOSE-BINDING PROTEIN-RELATED"/>
    <property type="match status" value="1"/>
</dbReference>
<evidence type="ECO:0000256" key="1">
    <source>
        <dbReference type="SAM" id="SignalP"/>
    </source>
</evidence>
<dbReference type="AlphaFoldDB" id="A0A9X2SC27"/>
<protein>
    <submittedName>
        <fullName evidence="2">Extracellular solute-binding protein</fullName>
    </submittedName>
</protein>
<dbReference type="Pfam" id="PF01547">
    <property type="entry name" value="SBP_bac_1"/>
    <property type="match status" value="1"/>
</dbReference>
<keyword evidence="1" id="KW-0732">Signal</keyword>
<keyword evidence="3" id="KW-1185">Reference proteome</keyword>
<dbReference type="Proteomes" id="UP001141950">
    <property type="component" value="Unassembled WGS sequence"/>
</dbReference>
<reference evidence="2" key="1">
    <citation type="submission" date="2022-08" db="EMBL/GenBank/DDBJ databases">
        <title>The genomic sequence of strain Paenibacillus sp. SCIV0701.</title>
        <authorList>
            <person name="Zhao H."/>
        </authorList>
    </citation>
    <scope>NUCLEOTIDE SEQUENCE</scope>
    <source>
        <strain evidence="2">SCIV0701</strain>
    </source>
</reference>